<dbReference type="EMBL" id="CP051428">
    <property type="protein sequence ID" value="QJC50590.1"/>
    <property type="molecule type" value="Genomic_DNA"/>
</dbReference>
<organism evidence="2 3">
    <name type="scientific">Paenibacillus albicereus</name>
    <dbReference type="NCBI Taxonomy" id="2726185"/>
    <lineage>
        <taxon>Bacteria</taxon>
        <taxon>Bacillati</taxon>
        <taxon>Bacillota</taxon>
        <taxon>Bacilli</taxon>
        <taxon>Bacillales</taxon>
        <taxon>Paenibacillaceae</taxon>
        <taxon>Paenibacillus</taxon>
    </lineage>
</organism>
<protein>
    <submittedName>
        <fullName evidence="2">Uncharacterized protein</fullName>
    </submittedName>
</protein>
<dbReference type="AlphaFoldDB" id="A0A6H2GT56"/>
<name>A0A6H2GT56_9BACL</name>
<accession>A0A6H2GT56</accession>
<gene>
    <name evidence="2" type="ORF">HGI30_02595</name>
</gene>
<dbReference type="KEGG" id="palr:HGI30_02595"/>
<proteinExistence type="predicted"/>
<sequence length="291" mass="32957">MMNRLKEWLGGSGGTEEADQLYRPLAAPGLELRDGLPAYMAELETRLHEALPEEWLLQVRERICSGDPQLSEVKYTWMERELKRHFFLLALLRKPPLYSADLQRVWKEMEAFTRDYEQFCERFAGYYIQPQQAAPPSPSGASARETRGAYELLYGCVFRLQPESQLLLGPFHRCKLNAETLEELQAVAAAPCASLGLLETSQEDKAAAIEALRQRLRERCALARQYHEAESGEDRDRCRDESDPAWVLLAYSLETEQSPYDPLAPAARTEPAEAFEASRTGSMIQGAVQPS</sequence>
<dbReference type="Proteomes" id="UP000502136">
    <property type="component" value="Chromosome"/>
</dbReference>
<feature type="compositionally biased region" description="Polar residues" evidence="1">
    <location>
        <begin position="279"/>
        <end position="291"/>
    </location>
</feature>
<keyword evidence="3" id="KW-1185">Reference proteome</keyword>
<evidence type="ECO:0000313" key="3">
    <source>
        <dbReference type="Proteomes" id="UP000502136"/>
    </source>
</evidence>
<evidence type="ECO:0000313" key="2">
    <source>
        <dbReference type="EMBL" id="QJC50590.1"/>
    </source>
</evidence>
<reference evidence="2 3" key="1">
    <citation type="submission" date="2020-04" db="EMBL/GenBank/DDBJ databases">
        <title>Novel Paenibacillus strain UniB2 isolated from commercial digestive syrup.</title>
        <authorList>
            <person name="Thorat V."/>
            <person name="Kirdat K."/>
            <person name="Tiwarekar B."/>
            <person name="Yadav A."/>
        </authorList>
    </citation>
    <scope>NUCLEOTIDE SEQUENCE [LARGE SCALE GENOMIC DNA]</scope>
    <source>
        <strain evidence="2 3">UniB2</strain>
    </source>
</reference>
<dbReference type="RefSeq" id="WP_168906267.1">
    <property type="nucleotide sequence ID" value="NZ_CP051428.1"/>
</dbReference>
<evidence type="ECO:0000256" key="1">
    <source>
        <dbReference type="SAM" id="MobiDB-lite"/>
    </source>
</evidence>
<feature type="region of interest" description="Disordered" evidence="1">
    <location>
        <begin position="259"/>
        <end position="291"/>
    </location>
</feature>